<name>A0A1Q3ARK5_CEPFO</name>
<evidence type="ECO:0000256" key="1">
    <source>
        <dbReference type="SAM" id="MobiDB-lite"/>
    </source>
</evidence>
<dbReference type="SUPFAM" id="SSF57756">
    <property type="entry name" value="Retrovirus zinc finger-like domains"/>
    <property type="match status" value="1"/>
</dbReference>
<dbReference type="AlphaFoldDB" id="A0A1Q3ARK5"/>
<comment type="caution">
    <text evidence="2">The sequence shown here is derived from an EMBL/GenBank/DDBJ whole genome shotgun (WGS) entry which is preliminary data.</text>
</comment>
<dbReference type="InParanoid" id="A0A1Q3ARK5"/>
<proteinExistence type="predicted"/>
<organism evidence="2 3">
    <name type="scientific">Cephalotus follicularis</name>
    <name type="common">Albany pitcher plant</name>
    <dbReference type="NCBI Taxonomy" id="3775"/>
    <lineage>
        <taxon>Eukaryota</taxon>
        <taxon>Viridiplantae</taxon>
        <taxon>Streptophyta</taxon>
        <taxon>Embryophyta</taxon>
        <taxon>Tracheophyta</taxon>
        <taxon>Spermatophyta</taxon>
        <taxon>Magnoliopsida</taxon>
        <taxon>eudicotyledons</taxon>
        <taxon>Gunneridae</taxon>
        <taxon>Pentapetalae</taxon>
        <taxon>rosids</taxon>
        <taxon>fabids</taxon>
        <taxon>Oxalidales</taxon>
        <taxon>Cephalotaceae</taxon>
        <taxon>Cephalotus</taxon>
    </lineage>
</organism>
<dbReference type="OrthoDB" id="1845088at2759"/>
<feature type="compositionally biased region" description="Low complexity" evidence="1">
    <location>
        <begin position="134"/>
        <end position="146"/>
    </location>
</feature>
<dbReference type="InterPro" id="IPR036875">
    <property type="entry name" value="Znf_CCHC_sf"/>
</dbReference>
<evidence type="ECO:0000313" key="3">
    <source>
        <dbReference type="Proteomes" id="UP000187406"/>
    </source>
</evidence>
<dbReference type="PANTHER" id="PTHR47481:SF10">
    <property type="entry name" value="COPIA-LIKE POLYPROTEIN_RETROTRANSPOSON"/>
    <property type="match status" value="1"/>
</dbReference>
<feature type="region of interest" description="Disordered" evidence="1">
    <location>
        <begin position="124"/>
        <end position="185"/>
    </location>
</feature>
<dbReference type="Pfam" id="PF14223">
    <property type="entry name" value="Retrotran_gag_2"/>
    <property type="match status" value="1"/>
</dbReference>
<gene>
    <name evidence="2" type="ORF">CFOL_v3_01892</name>
</gene>
<accession>A0A1Q3ARK5</accession>
<dbReference type="EMBL" id="BDDD01000065">
    <property type="protein sequence ID" value="GAV58358.1"/>
    <property type="molecule type" value="Genomic_DNA"/>
</dbReference>
<feature type="compositionally biased region" description="Polar residues" evidence="1">
    <location>
        <begin position="147"/>
        <end position="161"/>
    </location>
</feature>
<dbReference type="PANTHER" id="PTHR47481">
    <property type="match status" value="1"/>
</dbReference>
<reference evidence="3" key="1">
    <citation type="submission" date="2016-04" db="EMBL/GenBank/DDBJ databases">
        <title>Cephalotus genome sequencing.</title>
        <authorList>
            <person name="Fukushima K."/>
            <person name="Hasebe M."/>
            <person name="Fang X."/>
        </authorList>
    </citation>
    <scope>NUCLEOTIDE SEQUENCE [LARGE SCALE GENOMIC DNA]</scope>
    <source>
        <strain evidence="3">cv. St1</strain>
    </source>
</reference>
<evidence type="ECO:0000313" key="2">
    <source>
        <dbReference type="EMBL" id="GAV58358.1"/>
    </source>
</evidence>
<sequence>TSQNLWEVFTKAFSQASEAREFELHSKMQYYLKTNTMTITEHLNGFKSILDQLQSIEKPVSDQRKVFLLLTNLGPAYEAFVMTMLRPPVPSHSDFIPLLQSHELRNKTFRSDVPNQNMAFFTNTSQKNQKKRSNNNNSFNNSFTSQGRGFTQSASCNTQPQTTEKGGGTTTNKDANQRNTGHPPIKCQICDKTGHGALKCWSKFDHNYQATDVPQALATMQLRDGQDKDGSLIQVQMLM</sequence>
<feature type="non-terminal residue" evidence="2">
    <location>
        <position position="1"/>
    </location>
</feature>
<keyword evidence="3" id="KW-1185">Reference proteome</keyword>
<dbReference type="GO" id="GO:0003676">
    <property type="term" value="F:nucleic acid binding"/>
    <property type="evidence" value="ECO:0007669"/>
    <property type="project" value="InterPro"/>
</dbReference>
<dbReference type="Proteomes" id="UP000187406">
    <property type="component" value="Unassembled WGS sequence"/>
</dbReference>
<protein>
    <submittedName>
        <fullName evidence="2">UBN2_2 domain-containing protein</fullName>
    </submittedName>
</protein>
<dbReference type="GO" id="GO:0008270">
    <property type="term" value="F:zinc ion binding"/>
    <property type="evidence" value="ECO:0007669"/>
    <property type="project" value="InterPro"/>
</dbReference>